<dbReference type="Pfam" id="PF00580">
    <property type="entry name" value="UvrD-helicase"/>
    <property type="match status" value="1"/>
</dbReference>
<dbReference type="InterPro" id="IPR014016">
    <property type="entry name" value="UvrD-like_ATP-bd"/>
</dbReference>
<evidence type="ECO:0000313" key="16">
    <source>
        <dbReference type="Proteomes" id="UP000244016"/>
    </source>
</evidence>
<feature type="domain" description="UvrD-like helicase C-terminal" evidence="14">
    <location>
        <begin position="285"/>
        <end position="558"/>
    </location>
</feature>
<dbReference type="GO" id="GO:0003677">
    <property type="term" value="F:DNA binding"/>
    <property type="evidence" value="ECO:0007669"/>
    <property type="project" value="UniProtKB-KW"/>
</dbReference>
<keyword evidence="2 11" id="KW-0547">Nucleotide-binding</keyword>
<gene>
    <name evidence="15" type="ORF">BLITH_0335</name>
</gene>
<evidence type="ECO:0000313" key="15">
    <source>
        <dbReference type="EMBL" id="PTQ53255.1"/>
    </source>
</evidence>
<evidence type="ECO:0000256" key="6">
    <source>
        <dbReference type="ARBA" id="ARBA00023125"/>
    </source>
</evidence>
<dbReference type="EC" id="5.6.2.4" evidence="9"/>
<feature type="region of interest" description="Disordered" evidence="12">
    <location>
        <begin position="667"/>
        <end position="697"/>
    </location>
</feature>
<feature type="domain" description="UvrD-like helicase ATP-binding" evidence="13">
    <location>
        <begin position="6"/>
        <end position="284"/>
    </location>
</feature>
<accession>A0A2T5GAP5</accession>
<evidence type="ECO:0000259" key="14">
    <source>
        <dbReference type="PROSITE" id="PS51217"/>
    </source>
</evidence>
<evidence type="ECO:0000256" key="2">
    <source>
        <dbReference type="ARBA" id="ARBA00022741"/>
    </source>
</evidence>
<dbReference type="InterPro" id="IPR013986">
    <property type="entry name" value="DExx_box_DNA_helicase_dom_sf"/>
</dbReference>
<evidence type="ECO:0000256" key="12">
    <source>
        <dbReference type="SAM" id="MobiDB-lite"/>
    </source>
</evidence>
<feature type="binding site" evidence="11">
    <location>
        <begin position="27"/>
        <end position="34"/>
    </location>
    <ligand>
        <name>ATP</name>
        <dbReference type="ChEBI" id="CHEBI:30616"/>
    </ligand>
</feature>
<dbReference type="Gene3D" id="1.10.10.160">
    <property type="match status" value="1"/>
</dbReference>
<dbReference type="SUPFAM" id="SSF52540">
    <property type="entry name" value="P-loop containing nucleoside triphosphate hydrolases"/>
    <property type="match status" value="1"/>
</dbReference>
<dbReference type="GO" id="GO:0043138">
    <property type="term" value="F:3'-5' DNA helicase activity"/>
    <property type="evidence" value="ECO:0007669"/>
    <property type="project" value="UniProtKB-EC"/>
</dbReference>
<dbReference type="EMBL" id="PEBW01000001">
    <property type="protein sequence ID" value="PTQ53255.1"/>
    <property type="molecule type" value="Genomic_DNA"/>
</dbReference>
<evidence type="ECO:0000256" key="1">
    <source>
        <dbReference type="ARBA" id="ARBA00009922"/>
    </source>
</evidence>
<dbReference type="PANTHER" id="PTHR11070">
    <property type="entry name" value="UVRD / RECB / PCRA DNA HELICASE FAMILY MEMBER"/>
    <property type="match status" value="1"/>
</dbReference>
<evidence type="ECO:0000256" key="7">
    <source>
        <dbReference type="ARBA" id="ARBA00023235"/>
    </source>
</evidence>
<feature type="compositionally biased region" description="Gly residues" evidence="12">
    <location>
        <begin position="675"/>
        <end position="687"/>
    </location>
</feature>
<dbReference type="PANTHER" id="PTHR11070:SF2">
    <property type="entry name" value="ATP-DEPENDENT DNA HELICASE SRS2"/>
    <property type="match status" value="1"/>
</dbReference>
<comment type="caution">
    <text evidence="15">The sequence shown here is derived from an EMBL/GenBank/DDBJ whole genome shotgun (WGS) entry which is preliminary data.</text>
</comment>
<dbReference type="Proteomes" id="UP000244016">
    <property type="component" value="Unassembled WGS sequence"/>
</dbReference>
<dbReference type="GO" id="GO:0005829">
    <property type="term" value="C:cytosol"/>
    <property type="evidence" value="ECO:0007669"/>
    <property type="project" value="TreeGrafter"/>
</dbReference>
<protein>
    <recommendedName>
        <fullName evidence="9">DNA 3'-5' helicase</fullName>
        <ecNumber evidence="9">5.6.2.4</ecNumber>
    </recommendedName>
</protein>
<dbReference type="PROSITE" id="PS51198">
    <property type="entry name" value="UVRD_HELICASE_ATP_BIND"/>
    <property type="match status" value="1"/>
</dbReference>
<evidence type="ECO:0000256" key="8">
    <source>
        <dbReference type="ARBA" id="ARBA00034617"/>
    </source>
</evidence>
<dbReference type="PROSITE" id="PS51217">
    <property type="entry name" value="UVRD_HELICASE_CTER"/>
    <property type="match status" value="1"/>
</dbReference>
<dbReference type="AlphaFoldDB" id="A0A2T5GAP5"/>
<keyword evidence="7" id="KW-0413">Isomerase</keyword>
<keyword evidence="4 11" id="KW-0347">Helicase</keyword>
<dbReference type="FunFam" id="1.10.486.10:FF:000003">
    <property type="entry name" value="ATP-dependent DNA helicase"/>
    <property type="match status" value="1"/>
</dbReference>
<keyword evidence="3 11" id="KW-0378">Hydrolase</keyword>
<evidence type="ECO:0000259" key="13">
    <source>
        <dbReference type="PROSITE" id="PS51198"/>
    </source>
</evidence>
<evidence type="ECO:0000256" key="10">
    <source>
        <dbReference type="ARBA" id="ARBA00048988"/>
    </source>
</evidence>
<reference evidence="15 16" key="1">
    <citation type="submission" date="2017-08" db="EMBL/GenBank/DDBJ databases">
        <title>Burning lignite coal seam in the remote Altai Mountains harbors a hydrogen-driven thermophilic microbial community.</title>
        <authorList>
            <person name="Kadnikov V.V."/>
            <person name="Mardanov A.V."/>
            <person name="Ivasenko D."/>
            <person name="Beletsky A.V."/>
            <person name="Karnachuk O.V."/>
            <person name="Ravin N.V."/>
        </authorList>
    </citation>
    <scope>NUCLEOTIDE SEQUENCE [LARGE SCALE GENOMIC DNA]</scope>
    <source>
        <strain evidence="15">AL31</strain>
    </source>
</reference>
<name>A0A2T5GAP5_9BACL</name>
<evidence type="ECO:0000256" key="3">
    <source>
        <dbReference type="ARBA" id="ARBA00022801"/>
    </source>
</evidence>
<dbReference type="Gene3D" id="3.40.50.300">
    <property type="entry name" value="P-loop containing nucleotide triphosphate hydrolases"/>
    <property type="match status" value="2"/>
</dbReference>
<dbReference type="CDD" id="cd17932">
    <property type="entry name" value="DEXQc_UvrD"/>
    <property type="match status" value="1"/>
</dbReference>
<dbReference type="Pfam" id="PF21196">
    <property type="entry name" value="PcrA_UvrD_tudor"/>
    <property type="match status" value="1"/>
</dbReference>
<dbReference type="InterPro" id="IPR000212">
    <property type="entry name" value="DNA_helicase_UvrD/REP"/>
</dbReference>
<keyword evidence="6" id="KW-0238">DNA-binding</keyword>
<comment type="similarity">
    <text evidence="1">Belongs to the helicase family. UvrD subfamily.</text>
</comment>
<evidence type="ECO:0000256" key="9">
    <source>
        <dbReference type="ARBA" id="ARBA00034808"/>
    </source>
</evidence>
<organism evidence="15 16">
    <name type="scientific">Brockia lithotrophica</name>
    <dbReference type="NCBI Taxonomy" id="933949"/>
    <lineage>
        <taxon>Bacteria</taxon>
        <taxon>Bacillati</taxon>
        <taxon>Bacillota</taxon>
        <taxon>Bacilli</taxon>
        <taxon>Bacillales</taxon>
        <taxon>Bacillales Family X. Incertae Sedis</taxon>
        <taxon>Brockia</taxon>
    </lineage>
</organism>
<evidence type="ECO:0000256" key="11">
    <source>
        <dbReference type="PROSITE-ProRule" id="PRU00560"/>
    </source>
</evidence>
<dbReference type="GO" id="GO:0016887">
    <property type="term" value="F:ATP hydrolysis activity"/>
    <property type="evidence" value="ECO:0007669"/>
    <property type="project" value="RHEA"/>
</dbReference>
<dbReference type="CDD" id="cd18807">
    <property type="entry name" value="SF1_C_UvrD"/>
    <property type="match status" value="1"/>
</dbReference>
<dbReference type="InterPro" id="IPR014017">
    <property type="entry name" value="DNA_helicase_UvrD-like_C"/>
</dbReference>
<evidence type="ECO:0000256" key="4">
    <source>
        <dbReference type="ARBA" id="ARBA00022806"/>
    </source>
</evidence>
<evidence type="ECO:0000256" key="5">
    <source>
        <dbReference type="ARBA" id="ARBA00022840"/>
    </source>
</evidence>
<proteinExistence type="inferred from homology"/>
<keyword evidence="5 11" id="KW-0067">ATP-binding</keyword>
<dbReference type="Gene3D" id="1.10.486.10">
    <property type="entry name" value="PCRA, domain 4"/>
    <property type="match status" value="1"/>
</dbReference>
<dbReference type="InterPro" id="IPR027417">
    <property type="entry name" value="P-loop_NTPase"/>
</dbReference>
<dbReference type="GO" id="GO:0005524">
    <property type="term" value="F:ATP binding"/>
    <property type="evidence" value="ECO:0007669"/>
    <property type="project" value="UniProtKB-UniRule"/>
</dbReference>
<dbReference type="GO" id="GO:0033202">
    <property type="term" value="C:DNA helicase complex"/>
    <property type="evidence" value="ECO:0007669"/>
    <property type="project" value="TreeGrafter"/>
</dbReference>
<dbReference type="GO" id="GO:0000725">
    <property type="term" value="P:recombinational repair"/>
    <property type="evidence" value="ECO:0007669"/>
    <property type="project" value="TreeGrafter"/>
</dbReference>
<dbReference type="Pfam" id="PF13361">
    <property type="entry name" value="UvrD_C"/>
    <property type="match status" value="2"/>
</dbReference>
<comment type="catalytic activity">
    <reaction evidence="8">
        <text>Couples ATP hydrolysis with the unwinding of duplex DNA by translocating in the 3'-5' direction.</text>
        <dbReference type="EC" id="5.6.2.4"/>
    </reaction>
</comment>
<sequence>MEELLRNLSPEQREAVKTTEGPVLVVAGAGSGKTRVLTHRIAYLIARGVPPSRILAITFTNKAAREMKERSVALVGEAALEVWISTFHSLAARLLRIGGEAIGLPQNFTILDTDDVRSLFRQILEELNLDPKREDPRHFAATISRLKNEGTSPEDYLKRFDPTHPAERRLAQIYLRYEEKKAKAGSLDFDDLLLRAVELLEHEAGARLAARFRYIHVDEYQDTNPLQYRLLRALTREHDNLFVVGDADQSIYTWRGADPRIFHSFAADYPGAKVITLERNYRSTQRILDAANALIRHNPGRPPKDLWTENDGGEPVRVLFAGNQAEEAEAVVKRIDALTREGYALGDIAVLYRTNGQSRTVEEALLSAGIPYRIVGGLRFYERKEIKDILAYLRLIANPGDDLSFLRVVNEPRRGLGESTLARLRSFAESMGSSLFLAACRADEADIPRSKAKVLIGFCTLLRDLGARARELPLARFVDEVLEATGYRASLLALPEPERAARLENVQEFLNMASSFQALHPEADLASFLSEMALLTDVDTYEGAEDRVTLLTLHAAKGLEFPVVFIIGLEEGLLPHHLSLEEGNVEEERRLLYVGMTRAKERLFLTYAEHRAQYGSPLRASRPSRFLEEIPPELLVVEDVRVPWAREIFRRRGFPPAGEDEREIAGISGSPFSGHFGGPREGGGPGREGGKANLADEPWQPGDRLVHALFGEGTVVQVRGRGDEIELVVAFPQPLGVRILLPRFAPIIRRKGS</sequence>
<comment type="catalytic activity">
    <reaction evidence="10">
        <text>ATP + H2O = ADP + phosphate + H(+)</text>
        <dbReference type="Rhea" id="RHEA:13065"/>
        <dbReference type="ChEBI" id="CHEBI:15377"/>
        <dbReference type="ChEBI" id="CHEBI:15378"/>
        <dbReference type="ChEBI" id="CHEBI:30616"/>
        <dbReference type="ChEBI" id="CHEBI:43474"/>
        <dbReference type="ChEBI" id="CHEBI:456216"/>
        <dbReference type="EC" id="5.6.2.4"/>
    </reaction>
</comment>